<proteinExistence type="predicted"/>
<dbReference type="Gramene" id="VVA11338">
    <property type="protein sequence ID" value="VVA11338"/>
    <property type="gene ID" value="Prudul26B029622"/>
</dbReference>
<dbReference type="Proteomes" id="UP000327085">
    <property type="component" value="Chromosome 2"/>
</dbReference>
<dbReference type="InParanoid" id="A0A5E4EC77"/>
<gene>
    <name evidence="1" type="ORF">ALMOND_2B029622</name>
</gene>
<accession>A0A5E4EC77</accession>
<evidence type="ECO:0000313" key="2">
    <source>
        <dbReference type="Proteomes" id="UP000327085"/>
    </source>
</evidence>
<sequence length="89" mass="9818">MEVWIKWKHQRGSPNILSPSSIIVDTFRDHMSSHVVGSHHFLPRVHCLQSFSSSRPAAVTVFCRNGSASGSAATASLPHFLQVLFGLYV</sequence>
<dbReference type="AlphaFoldDB" id="A0A5E4EC77"/>
<dbReference type="EMBL" id="CABIKO010000003">
    <property type="protein sequence ID" value="VVA11338.1"/>
    <property type="molecule type" value="Genomic_DNA"/>
</dbReference>
<reference evidence="2" key="1">
    <citation type="journal article" date="2020" name="Plant J.">
        <title>Transposons played a major role in the diversification between the closely related almond and peach genomes: results from the almond genome sequence.</title>
        <authorList>
            <person name="Alioto T."/>
            <person name="Alexiou K.G."/>
            <person name="Bardil A."/>
            <person name="Barteri F."/>
            <person name="Castanera R."/>
            <person name="Cruz F."/>
            <person name="Dhingra A."/>
            <person name="Duval H."/>
            <person name="Fernandez I Marti A."/>
            <person name="Frias L."/>
            <person name="Galan B."/>
            <person name="Garcia J.L."/>
            <person name="Howad W."/>
            <person name="Gomez-Garrido J."/>
            <person name="Gut M."/>
            <person name="Julca I."/>
            <person name="Morata J."/>
            <person name="Puigdomenech P."/>
            <person name="Ribeca P."/>
            <person name="Rubio Cabetas M.J."/>
            <person name="Vlasova A."/>
            <person name="Wirthensohn M."/>
            <person name="Garcia-Mas J."/>
            <person name="Gabaldon T."/>
            <person name="Casacuberta J.M."/>
            <person name="Arus P."/>
        </authorList>
    </citation>
    <scope>NUCLEOTIDE SEQUENCE [LARGE SCALE GENOMIC DNA]</scope>
    <source>
        <strain evidence="2">cv. Texas</strain>
    </source>
</reference>
<name>A0A5E4EC77_PRUDU</name>
<evidence type="ECO:0000313" key="1">
    <source>
        <dbReference type="EMBL" id="VVA11338.1"/>
    </source>
</evidence>
<organism evidence="1 2">
    <name type="scientific">Prunus dulcis</name>
    <name type="common">Almond</name>
    <name type="synonym">Amygdalus dulcis</name>
    <dbReference type="NCBI Taxonomy" id="3755"/>
    <lineage>
        <taxon>Eukaryota</taxon>
        <taxon>Viridiplantae</taxon>
        <taxon>Streptophyta</taxon>
        <taxon>Embryophyta</taxon>
        <taxon>Tracheophyta</taxon>
        <taxon>Spermatophyta</taxon>
        <taxon>Magnoliopsida</taxon>
        <taxon>eudicotyledons</taxon>
        <taxon>Gunneridae</taxon>
        <taxon>Pentapetalae</taxon>
        <taxon>rosids</taxon>
        <taxon>fabids</taxon>
        <taxon>Rosales</taxon>
        <taxon>Rosaceae</taxon>
        <taxon>Amygdaloideae</taxon>
        <taxon>Amygdaleae</taxon>
        <taxon>Prunus</taxon>
    </lineage>
</organism>
<protein>
    <submittedName>
        <fullName evidence="1">Uncharacterized protein</fullName>
    </submittedName>
</protein>